<feature type="region of interest" description="Disordered" evidence="1">
    <location>
        <begin position="178"/>
        <end position="219"/>
    </location>
</feature>
<feature type="region of interest" description="Disordered" evidence="1">
    <location>
        <begin position="109"/>
        <end position="142"/>
    </location>
</feature>
<keyword evidence="2" id="KW-1133">Transmembrane helix</keyword>
<evidence type="ECO:0000313" key="4">
    <source>
        <dbReference type="Proteomes" id="UP000774617"/>
    </source>
</evidence>
<dbReference type="PROSITE" id="PS51257">
    <property type="entry name" value="PROKAR_LIPOPROTEIN"/>
    <property type="match status" value="1"/>
</dbReference>
<feature type="compositionally biased region" description="Low complexity" evidence="1">
    <location>
        <begin position="115"/>
        <end position="142"/>
    </location>
</feature>
<proteinExistence type="predicted"/>
<accession>A0ABQ8GST4</accession>
<dbReference type="EMBL" id="JAGTJR010000002">
    <property type="protein sequence ID" value="KAH7063545.1"/>
    <property type="molecule type" value="Genomic_DNA"/>
</dbReference>
<evidence type="ECO:0000256" key="1">
    <source>
        <dbReference type="SAM" id="MobiDB-lite"/>
    </source>
</evidence>
<evidence type="ECO:0000256" key="2">
    <source>
        <dbReference type="SAM" id="Phobius"/>
    </source>
</evidence>
<keyword evidence="2" id="KW-0472">Membrane</keyword>
<protein>
    <submittedName>
        <fullName evidence="3">Uncharacterized protein</fullName>
    </submittedName>
</protein>
<keyword evidence="2" id="KW-0812">Transmembrane</keyword>
<name>A0ABQ8GST4_9PEZI</name>
<dbReference type="Proteomes" id="UP000774617">
    <property type="component" value="Unassembled WGS sequence"/>
</dbReference>
<feature type="transmembrane region" description="Helical" evidence="2">
    <location>
        <begin position="148"/>
        <end position="170"/>
    </location>
</feature>
<evidence type="ECO:0000313" key="3">
    <source>
        <dbReference type="EMBL" id="KAH7063545.1"/>
    </source>
</evidence>
<gene>
    <name evidence="3" type="ORF">B0J12DRAFT_172340</name>
</gene>
<comment type="caution">
    <text evidence="3">The sequence shown here is derived from an EMBL/GenBank/DDBJ whole genome shotgun (WGS) entry which is preliminary data.</text>
</comment>
<sequence length="219" mass="22155">MSLLQTRQDFQPSCPNGGTWYSCGAGVQFVGCCTADPCNENGCSAGNLRAASFNASYYGSFPDLECDSGQFYTCTTTDPPFVGCCRENACRAAGSKGCPQVSLTGAHLPDNAAKASPWGPTGGTPSSTASASATTSAAADSDSSTSTAAIAGGAVGATVVLFFVVGALIWQRRRRVAKRKTASSSPQPLSFQGGPPGELPASEAATTRAAKNSDTKGAL</sequence>
<organism evidence="3 4">
    <name type="scientific">Macrophomina phaseolina</name>
    <dbReference type="NCBI Taxonomy" id="35725"/>
    <lineage>
        <taxon>Eukaryota</taxon>
        <taxon>Fungi</taxon>
        <taxon>Dikarya</taxon>
        <taxon>Ascomycota</taxon>
        <taxon>Pezizomycotina</taxon>
        <taxon>Dothideomycetes</taxon>
        <taxon>Dothideomycetes incertae sedis</taxon>
        <taxon>Botryosphaeriales</taxon>
        <taxon>Botryosphaeriaceae</taxon>
        <taxon>Macrophomina</taxon>
    </lineage>
</organism>
<reference evidence="3 4" key="1">
    <citation type="journal article" date="2021" name="Nat. Commun.">
        <title>Genetic determinants of endophytism in the Arabidopsis root mycobiome.</title>
        <authorList>
            <person name="Mesny F."/>
            <person name="Miyauchi S."/>
            <person name="Thiergart T."/>
            <person name="Pickel B."/>
            <person name="Atanasova L."/>
            <person name="Karlsson M."/>
            <person name="Huettel B."/>
            <person name="Barry K.W."/>
            <person name="Haridas S."/>
            <person name="Chen C."/>
            <person name="Bauer D."/>
            <person name="Andreopoulos W."/>
            <person name="Pangilinan J."/>
            <person name="LaButti K."/>
            <person name="Riley R."/>
            <person name="Lipzen A."/>
            <person name="Clum A."/>
            <person name="Drula E."/>
            <person name="Henrissat B."/>
            <person name="Kohler A."/>
            <person name="Grigoriev I.V."/>
            <person name="Martin F.M."/>
            <person name="Hacquard S."/>
        </authorList>
    </citation>
    <scope>NUCLEOTIDE SEQUENCE [LARGE SCALE GENOMIC DNA]</scope>
    <source>
        <strain evidence="3 4">MPI-SDFR-AT-0080</strain>
    </source>
</reference>
<keyword evidence="4" id="KW-1185">Reference proteome</keyword>